<dbReference type="InterPro" id="IPR017932">
    <property type="entry name" value="GATase_2_dom"/>
</dbReference>
<dbReference type="InterPro" id="IPR005855">
    <property type="entry name" value="GFAT"/>
</dbReference>
<feature type="domain" description="SIS" evidence="8">
    <location>
        <begin position="203"/>
        <end position="343"/>
    </location>
</feature>
<dbReference type="CDD" id="cd05008">
    <property type="entry name" value="SIS_GlmS_GlmD_1"/>
    <property type="match status" value="1"/>
</dbReference>
<dbReference type="NCBIfam" id="NF001484">
    <property type="entry name" value="PRK00331.1"/>
    <property type="match status" value="1"/>
</dbReference>
<dbReference type="GO" id="GO:0097367">
    <property type="term" value="F:carbohydrate derivative binding"/>
    <property type="evidence" value="ECO:0007669"/>
    <property type="project" value="InterPro"/>
</dbReference>
<dbReference type="InterPro" id="IPR046348">
    <property type="entry name" value="SIS_dom_sf"/>
</dbReference>
<keyword evidence="6" id="KW-0315">Glutamine amidotransferase</keyword>
<dbReference type="Gene3D" id="3.60.20.10">
    <property type="entry name" value="Glutamine Phosphoribosylpyrophosphate, subunit 1, domain 1"/>
    <property type="match status" value="1"/>
</dbReference>
<reference evidence="9" key="1">
    <citation type="submission" date="2019-08" db="EMBL/GenBank/DDBJ databases">
        <authorList>
            <person name="Kucharzyk K."/>
            <person name="Murdoch R.W."/>
            <person name="Higgins S."/>
            <person name="Loffler F."/>
        </authorList>
    </citation>
    <scope>NUCLEOTIDE SEQUENCE</scope>
</reference>
<keyword evidence="5" id="KW-0677">Repeat</keyword>
<comment type="catalytic activity">
    <reaction evidence="1">
        <text>D-fructose 6-phosphate + L-glutamine = D-glucosamine 6-phosphate + L-glutamate</text>
        <dbReference type="Rhea" id="RHEA:13237"/>
        <dbReference type="ChEBI" id="CHEBI:29985"/>
        <dbReference type="ChEBI" id="CHEBI:58359"/>
        <dbReference type="ChEBI" id="CHEBI:58725"/>
        <dbReference type="ChEBI" id="CHEBI:61527"/>
        <dbReference type="EC" id="2.6.1.16"/>
    </reaction>
</comment>
<dbReference type="NCBIfam" id="TIGR01135">
    <property type="entry name" value="glmS"/>
    <property type="match status" value="1"/>
</dbReference>
<dbReference type="FunFam" id="3.40.50.10490:FF:000001">
    <property type="entry name" value="Glutamine--fructose-6-phosphate aminotransferase [isomerizing]"/>
    <property type="match status" value="1"/>
</dbReference>
<dbReference type="EMBL" id="VSSQ01005977">
    <property type="protein sequence ID" value="MPM31091.1"/>
    <property type="molecule type" value="Genomic_DNA"/>
</dbReference>
<dbReference type="InterPro" id="IPR029055">
    <property type="entry name" value="Ntn_hydrolases_N"/>
</dbReference>
<dbReference type="InterPro" id="IPR035490">
    <property type="entry name" value="GlmS/FrlB_SIS"/>
</dbReference>
<dbReference type="Pfam" id="PF13537">
    <property type="entry name" value="GATase_7"/>
    <property type="match status" value="1"/>
</dbReference>
<dbReference type="GO" id="GO:0005829">
    <property type="term" value="C:cytosol"/>
    <property type="evidence" value="ECO:0007669"/>
    <property type="project" value="TreeGrafter"/>
</dbReference>
<organism evidence="9">
    <name type="scientific">bioreactor metagenome</name>
    <dbReference type="NCBI Taxonomy" id="1076179"/>
    <lineage>
        <taxon>unclassified sequences</taxon>
        <taxon>metagenomes</taxon>
        <taxon>ecological metagenomes</taxon>
    </lineage>
</organism>
<sequence>MNSHPHTDSGKTIALVHNGIIENYLKLKQMLQSRGCVFVSETDTEVVAQLLGYLYRGNPLSALKQAIALIEGSFALAIIFADDPETIYCTCKDSPMVVGHGEGESVVASDIPAILAHTRDVCFVQDRQIAVLKKDGICYYDEFGVAIEKTPTHVDWDVESAKKGNHAHFMIKEICEEPDAFRRTFEQYVSVKEHTLKSDRFPWDAERAKSLDRLMIVSCGTAYHAAMLGKKFIEHLAKLQVDVDIASEFRYGDTLLKQGEPFMVISQSGETADTIAAMRRAKELGCETVAVCNVTGSTISREAGHVLYTYAGPEIAVAATKTYLTQVIVMYLLALDLAEKRGTMTHAEVKDRLAEMAKIPASMQKLLDEKEKIQFFASRSFAVKHVFFIGRGLDYALSMEAALKLKEISYIHSEAYAAGELKHGTIALIEEGSLVVALATQPDLQAKIASNMEEVRVRGAHVLAVTNGHWEGAAGHSNEQWEIDPMDATLAPLCAIVPMQLLAYYLAVQKGCPVDQPRNLAKSVTVE</sequence>
<name>A0A644YT87_9ZZZZ</name>
<comment type="caution">
    <text evidence="9">The sequence shown here is derived from an EMBL/GenBank/DDBJ whole genome shotgun (WGS) entry which is preliminary data.</text>
</comment>
<dbReference type="CDD" id="cd05009">
    <property type="entry name" value="SIS_GlmS_GlmD_2"/>
    <property type="match status" value="1"/>
</dbReference>
<evidence type="ECO:0000256" key="4">
    <source>
        <dbReference type="ARBA" id="ARBA00022679"/>
    </source>
</evidence>
<evidence type="ECO:0000256" key="1">
    <source>
        <dbReference type="ARBA" id="ARBA00001031"/>
    </source>
</evidence>
<dbReference type="AlphaFoldDB" id="A0A644YT87"/>
<accession>A0A644YT87</accession>
<protein>
    <recommendedName>
        <fullName evidence="2">glutamine--fructose-6-phosphate transaminase (isomerizing)</fullName>
        <ecNumber evidence="2">2.6.1.16</ecNumber>
    </recommendedName>
</protein>
<evidence type="ECO:0000259" key="7">
    <source>
        <dbReference type="PROSITE" id="PS51278"/>
    </source>
</evidence>
<dbReference type="InterPro" id="IPR001347">
    <property type="entry name" value="SIS_dom"/>
</dbReference>
<keyword evidence="4 9" id="KW-0808">Transferase</keyword>
<dbReference type="PROSITE" id="PS51278">
    <property type="entry name" value="GATASE_TYPE_2"/>
    <property type="match status" value="1"/>
</dbReference>
<dbReference type="GO" id="GO:0006047">
    <property type="term" value="P:UDP-N-acetylglucosamine metabolic process"/>
    <property type="evidence" value="ECO:0007669"/>
    <property type="project" value="TreeGrafter"/>
</dbReference>
<dbReference type="SUPFAM" id="SSF53697">
    <property type="entry name" value="SIS domain"/>
    <property type="match status" value="1"/>
</dbReference>
<dbReference type="SUPFAM" id="SSF56235">
    <property type="entry name" value="N-terminal nucleophile aminohydrolases (Ntn hydrolases)"/>
    <property type="match status" value="1"/>
</dbReference>
<evidence type="ECO:0000256" key="2">
    <source>
        <dbReference type="ARBA" id="ARBA00012916"/>
    </source>
</evidence>
<evidence type="ECO:0000256" key="3">
    <source>
        <dbReference type="ARBA" id="ARBA00022576"/>
    </source>
</evidence>
<evidence type="ECO:0000256" key="5">
    <source>
        <dbReference type="ARBA" id="ARBA00022737"/>
    </source>
</evidence>
<dbReference type="PANTHER" id="PTHR10937">
    <property type="entry name" value="GLUCOSAMINE--FRUCTOSE-6-PHOSPHATE AMINOTRANSFERASE, ISOMERIZING"/>
    <property type="match status" value="1"/>
</dbReference>
<feature type="domain" description="Glutamine amidotransferase type-2" evidence="7">
    <location>
        <begin position="1"/>
        <end position="135"/>
    </location>
</feature>
<dbReference type="GO" id="GO:0006487">
    <property type="term" value="P:protein N-linked glycosylation"/>
    <property type="evidence" value="ECO:0007669"/>
    <property type="project" value="TreeGrafter"/>
</dbReference>
<dbReference type="EC" id="2.6.1.16" evidence="2"/>
<dbReference type="Pfam" id="PF01380">
    <property type="entry name" value="SIS"/>
    <property type="match status" value="2"/>
</dbReference>
<dbReference type="Gene3D" id="3.40.50.10490">
    <property type="entry name" value="Glucose-6-phosphate isomerase like protein, domain 1"/>
    <property type="match status" value="2"/>
</dbReference>
<dbReference type="PANTHER" id="PTHR10937:SF0">
    <property type="entry name" value="GLUTAMINE--FRUCTOSE-6-PHOSPHATE TRANSAMINASE (ISOMERIZING)"/>
    <property type="match status" value="1"/>
</dbReference>
<dbReference type="PROSITE" id="PS51464">
    <property type="entry name" value="SIS"/>
    <property type="match status" value="2"/>
</dbReference>
<evidence type="ECO:0000259" key="8">
    <source>
        <dbReference type="PROSITE" id="PS51464"/>
    </source>
</evidence>
<dbReference type="GO" id="GO:0004360">
    <property type="term" value="F:glutamine-fructose-6-phosphate transaminase (isomerizing) activity"/>
    <property type="evidence" value="ECO:0007669"/>
    <property type="project" value="UniProtKB-EC"/>
</dbReference>
<gene>
    <name evidence="9" type="primary">glmS_34</name>
    <name evidence="9" type="ORF">SDC9_77644</name>
</gene>
<feature type="domain" description="SIS" evidence="8">
    <location>
        <begin position="376"/>
        <end position="517"/>
    </location>
</feature>
<proteinExistence type="predicted"/>
<evidence type="ECO:0000313" key="9">
    <source>
        <dbReference type="EMBL" id="MPM31091.1"/>
    </source>
</evidence>
<dbReference type="GO" id="GO:0006002">
    <property type="term" value="P:fructose 6-phosphate metabolic process"/>
    <property type="evidence" value="ECO:0007669"/>
    <property type="project" value="TreeGrafter"/>
</dbReference>
<keyword evidence="3 9" id="KW-0032">Aminotransferase</keyword>
<dbReference type="InterPro" id="IPR035466">
    <property type="entry name" value="GlmS/AgaS_SIS"/>
</dbReference>
<evidence type="ECO:0000256" key="6">
    <source>
        <dbReference type="ARBA" id="ARBA00022962"/>
    </source>
</evidence>